<organism evidence="2">
    <name type="scientific">marine metagenome</name>
    <dbReference type="NCBI Taxonomy" id="408172"/>
    <lineage>
        <taxon>unclassified sequences</taxon>
        <taxon>metagenomes</taxon>
        <taxon>ecological metagenomes</taxon>
    </lineage>
</organism>
<evidence type="ECO:0000313" key="2">
    <source>
        <dbReference type="EMBL" id="SVA24656.1"/>
    </source>
</evidence>
<reference evidence="2" key="1">
    <citation type="submission" date="2018-05" db="EMBL/GenBank/DDBJ databases">
        <authorList>
            <person name="Lanie J.A."/>
            <person name="Ng W.-L."/>
            <person name="Kazmierczak K.M."/>
            <person name="Andrzejewski T.M."/>
            <person name="Davidsen T.M."/>
            <person name="Wayne K.J."/>
            <person name="Tettelin H."/>
            <person name="Glass J.I."/>
            <person name="Rusch D."/>
            <person name="Podicherti R."/>
            <person name="Tsui H.-C.T."/>
            <person name="Winkler M.E."/>
        </authorList>
    </citation>
    <scope>NUCLEOTIDE SEQUENCE</scope>
</reference>
<protein>
    <recommendedName>
        <fullName evidence="1">Transcription regulator AsnC/Lrp ligand binding domain-containing protein</fullName>
    </recommendedName>
</protein>
<proteinExistence type="predicted"/>
<dbReference type="InterPro" id="IPR019887">
    <property type="entry name" value="Tscrpt_reg_AsnC/Lrp_C"/>
</dbReference>
<accession>A0A381U8V8</accession>
<feature type="domain" description="Transcription regulator AsnC/Lrp ligand binding" evidence="1">
    <location>
        <begin position="6"/>
        <end position="75"/>
    </location>
</feature>
<dbReference type="InterPro" id="IPR011008">
    <property type="entry name" value="Dimeric_a/b-barrel"/>
</dbReference>
<sequence length="83" mass="9305">MNEAYVLLNVDHKLQKDVVKRAQTLPTVKSVKTVYGIYDLMIILESEDMGAIKKTIDVDIHEMDGITNMTFLVTMGLASAIFD</sequence>
<dbReference type="Gene3D" id="3.30.70.920">
    <property type="match status" value="1"/>
</dbReference>
<dbReference type="EMBL" id="UINC01005965">
    <property type="protein sequence ID" value="SVA24656.1"/>
    <property type="molecule type" value="Genomic_DNA"/>
</dbReference>
<dbReference type="SUPFAM" id="SSF54909">
    <property type="entry name" value="Dimeric alpha+beta barrel"/>
    <property type="match status" value="1"/>
</dbReference>
<evidence type="ECO:0000259" key="1">
    <source>
        <dbReference type="Pfam" id="PF01037"/>
    </source>
</evidence>
<gene>
    <name evidence="2" type="ORF">METZ01_LOCUS77510</name>
</gene>
<name>A0A381U8V8_9ZZZZ</name>
<dbReference type="Pfam" id="PF01037">
    <property type="entry name" value="AsnC_trans_reg"/>
    <property type="match status" value="1"/>
</dbReference>
<dbReference type="AlphaFoldDB" id="A0A381U8V8"/>